<keyword evidence="1" id="KW-0472">Membrane</keyword>
<accession>X0QRQ2</accession>
<dbReference type="Proteomes" id="UP000051236">
    <property type="component" value="Unassembled WGS sequence"/>
</dbReference>
<feature type="transmembrane region" description="Helical" evidence="1">
    <location>
        <begin position="165"/>
        <end position="186"/>
    </location>
</feature>
<feature type="transmembrane region" description="Helical" evidence="1">
    <location>
        <begin position="21"/>
        <end position="47"/>
    </location>
</feature>
<gene>
    <name evidence="2" type="ORF">FC83_GL000040</name>
</gene>
<dbReference type="AlphaFoldDB" id="X0QRQ2"/>
<feature type="transmembrane region" description="Helical" evidence="1">
    <location>
        <begin position="192"/>
        <end position="214"/>
    </location>
</feature>
<keyword evidence="3" id="KW-1185">Reference proteome</keyword>
<proteinExistence type="predicted"/>
<dbReference type="EMBL" id="AZGA01000006">
    <property type="protein sequence ID" value="KRM36141.1"/>
    <property type="molecule type" value="Genomic_DNA"/>
</dbReference>
<keyword evidence="1" id="KW-1133">Transmembrane helix</keyword>
<reference evidence="2 3" key="1">
    <citation type="journal article" date="2015" name="Genome Announc.">
        <title>Expanding the biotechnology potential of lactobacilli through comparative genomics of 213 strains and associated genera.</title>
        <authorList>
            <person name="Sun Z."/>
            <person name="Harris H.M."/>
            <person name="McCann A."/>
            <person name="Guo C."/>
            <person name="Argimon S."/>
            <person name="Zhang W."/>
            <person name="Yang X."/>
            <person name="Jeffery I.B."/>
            <person name="Cooney J.C."/>
            <person name="Kagawa T.F."/>
            <person name="Liu W."/>
            <person name="Song Y."/>
            <person name="Salvetti E."/>
            <person name="Wrobel A."/>
            <person name="Rasinkangas P."/>
            <person name="Parkhill J."/>
            <person name="Rea M.C."/>
            <person name="O'Sullivan O."/>
            <person name="Ritari J."/>
            <person name="Douillard F.P."/>
            <person name="Paul Ross R."/>
            <person name="Yang R."/>
            <person name="Briner A.E."/>
            <person name="Felis G.E."/>
            <person name="de Vos W.M."/>
            <person name="Barrangou R."/>
            <person name="Klaenhammer T.R."/>
            <person name="Caufield P.W."/>
            <person name="Cui Y."/>
            <person name="Zhang H."/>
            <person name="O'Toole P.W."/>
        </authorList>
    </citation>
    <scope>NUCLEOTIDE SEQUENCE [LARGE SCALE GENOMIC DNA]</scope>
    <source>
        <strain evidence="2 3">DSM 18527</strain>
    </source>
</reference>
<comment type="caution">
    <text evidence="2">The sequence shown here is derived from an EMBL/GenBank/DDBJ whole genome shotgun (WGS) entry which is preliminary data.</text>
</comment>
<dbReference type="STRING" id="1423734.FC83_GL000040"/>
<organism evidence="2 3">
    <name type="scientific">Agrilactobacillus composti DSM 18527 = JCM 14202</name>
    <dbReference type="NCBI Taxonomy" id="1423734"/>
    <lineage>
        <taxon>Bacteria</taxon>
        <taxon>Bacillati</taxon>
        <taxon>Bacillota</taxon>
        <taxon>Bacilli</taxon>
        <taxon>Lactobacillales</taxon>
        <taxon>Lactobacillaceae</taxon>
        <taxon>Agrilactobacillus</taxon>
    </lineage>
</organism>
<evidence type="ECO:0000256" key="1">
    <source>
        <dbReference type="SAM" id="Phobius"/>
    </source>
</evidence>
<keyword evidence="1" id="KW-0812">Transmembrane</keyword>
<evidence type="ECO:0000313" key="3">
    <source>
        <dbReference type="Proteomes" id="UP000051236"/>
    </source>
</evidence>
<dbReference type="PATRIC" id="fig|1423734.3.peg.40"/>
<dbReference type="RefSeq" id="WP_035455162.1">
    <property type="nucleotide sequence ID" value="NZ_AZGA01000006.1"/>
</dbReference>
<name>X0QRQ2_9LACO</name>
<feature type="transmembrane region" description="Helical" evidence="1">
    <location>
        <begin position="59"/>
        <end position="80"/>
    </location>
</feature>
<evidence type="ECO:0000313" key="2">
    <source>
        <dbReference type="EMBL" id="KRM36141.1"/>
    </source>
</evidence>
<feature type="transmembrane region" description="Helical" evidence="1">
    <location>
        <begin position="133"/>
        <end position="158"/>
    </location>
</feature>
<feature type="transmembrane region" description="Helical" evidence="1">
    <location>
        <begin position="92"/>
        <end position="113"/>
    </location>
</feature>
<protein>
    <submittedName>
        <fullName evidence="2">Uncharacterized protein</fullName>
    </submittedName>
</protein>
<sequence length="229" mass="24874">MKKIYIASYFYFKQKIHYYQVIGRSVSLALLVVGGGLIVAFLLGLLLGRGMRTNQGLQIATNLGIAGMAITLSSISNAYTNLEKAQDKKFAYMYRFSNLAFVLTKEATVGAALNGYTFGLSYGFLIAAMPYNFIGNTLIFLGTLLVGLYLKACSLLAFKALSQRIGATVTEMLTLGISYLVLGIFVLQRFHFNGLALAIVASVLFLAVVVALGFTTKLLAKSGYFLAFQ</sequence>